<dbReference type="SUPFAM" id="SSF161111">
    <property type="entry name" value="Cation efflux protein transmembrane domain-like"/>
    <property type="match status" value="1"/>
</dbReference>
<keyword evidence="13" id="KW-1185">Reference proteome</keyword>
<feature type="transmembrane region" description="Helical" evidence="9">
    <location>
        <begin position="21"/>
        <end position="40"/>
    </location>
</feature>
<sequence>MSHLHGGPMSSHQHAPIRYGRVFAVGVLLNLAFVLVEAWYGWKGDSLALLADAGHNLSDVAGLLLAWAAFGAAKFKPNARHSYGWRKGSIIASFINATILLAAMGALAWEAVGRLTTPAGVDGMTVIIVAAIGLVINSVTAWMFMQGSQQDLNIRGAFLHMAADALVSAGVVFAGVLYLWQGWSWLDPVISILVALVVMISTWSLFRRSLHLLFDGVPDDIDLPAIRAGLQALKGVAAVHDLHIWAMSTTENALTAHLLMIDGQSHDDLLSRATDLLESEFGLHHVTLQLEHYEGGAYRESENCVD</sequence>
<evidence type="ECO:0000313" key="12">
    <source>
        <dbReference type="EMBL" id="CCU72159.1"/>
    </source>
</evidence>
<dbReference type="InterPro" id="IPR050681">
    <property type="entry name" value="CDF/SLC30A"/>
</dbReference>
<feature type="domain" description="Cation efflux protein transmembrane" evidence="10">
    <location>
        <begin position="25"/>
        <end position="213"/>
    </location>
</feature>
<dbReference type="AlphaFoldDB" id="M5E3R3"/>
<evidence type="ECO:0000256" key="4">
    <source>
        <dbReference type="ARBA" id="ARBA00022692"/>
    </source>
</evidence>
<evidence type="ECO:0000256" key="3">
    <source>
        <dbReference type="ARBA" id="ARBA00022448"/>
    </source>
</evidence>
<feature type="transmembrane region" description="Helical" evidence="9">
    <location>
        <begin position="124"/>
        <end position="145"/>
    </location>
</feature>
<dbReference type="Pfam" id="PF16916">
    <property type="entry name" value="ZT_dimer"/>
    <property type="match status" value="1"/>
</dbReference>
<dbReference type="InterPro" id="IPR027470">
    <property type="entry name" value="Cation_efflux_CTD"/>
</dbReference>
<feature type="transmembrane region" description="Helical" evidence="9">
    <location>
        <begin position="157"/>
        <end position="179"/>
    </location>
</feature>
<feature type="transmembrane region" description="Helical" evidence="9">
    <location>
        <begin position="89"/>
        <end position="112"/>
    </location>
</feature>
<feature type="domain" description="Cation efflux protein cytoplasmic" evidence="11">
    <location>
        <begin position="218"/>
        <end position="293"/>
    </location>
</feature>
<dbReference type="InterPro" id="IPR002524">
    <property type="entry name" value="Cation_efflux"/>
</dbReference>
<name>M5E3R3_9GAMM</name>
<dbReference type="Gene3D" id="1.20.1510.10">
    <property type="entry name" value="Cation efflux protein transmembrane domain"/>
    <property type="match status" value="1"/>
</dbReference>
<comment type="subcellular location">
    <subcellularLocation>
        <location evidence="1">Membrane</location>
        <topology evidence="1">Multi-pass membrane protein</topology>
    </subcellularLocation>
</comment>
<evidence type="ECO:0000313" key="13">
    <source>
        <dbReference type="Proteomes" id="UP000011866"/>
    </source>
</evidence>
<dbReference type="PATRIC" id="fig|1298593.3.peg.1661"/>
<reference evidence="12 13" key="1">
    <citation type="journal article" date="2013" name="Genome Announc.">
        <title>Genome Sequence of Thalassolituus oleivorans MIL-1 (DSM 14913T).</title>
        <authorList>
            <person name="Golyshin P.N."/>
            <person name="Werner J."/>
            <person name="Chernikova T.N."/>
            <person name="Tran H."/>
            <person name="Ferrer M."/>
            <person name="Yakimov M.M."/>
            <person name="Teeling H."/>
            <person name="Golyshina O.V."/>
        </authorList>
    </citation>
    <scope>NUCLEOTIDE SEQUENCE [LARGE SCALE GENOMIC DNA]</scope>
    <source>
        <strain evidence="12 13">MIL-1</strain>
    </source>
</reference>
<dbReference type="KEGG" id="tol:TOL_1735"/>
<dbReference type="HOGENOM" id="CLU_013430_0_0_6"/>
<gene>
    <name evidence="12" type="ORF">TOL_1735</name>
</gene>
<feature type="transmembrane region" description="Helical" evidence="9">
    <location>
        <begin position="185"/>
        <end position="206"/>
    </location>
</feature>
<evidence type="ECO:0000256" key="5">
    <source>
        <dbReference type="ARBA" id="ARBA00022906"/>
    </source>
</evidence>
<dbReference type="PANTHER" id="PTHR11562:SF17">
    <property type="entry name" value="RE54080P-RELATED"/>
    <property type="match status" value="1"/>
</dbReference>
<feature type="transmembrane region" description="Helical" evidence="9">
    <location>
        <begin position="60"/>
        <end position="77"/>
    </location>
</feature>
<protein>
    <submittedName>
        <fullName evidence="12">Cadmium, cobalt and zinc/H(+)-K(+) antiporter</fullName>
    </submittedName>
</protein>
<evidence type="ECO:0000259" key="10">
    <source>
        <dbReference type="Pfam" id="PF01545"/>
    </source>
</evidence>
<keyword evidence="5" id="KW-0862">Zinc</keyword>
<keyword evidence="7" id="KW-0406">Ion transport</keyword>
<evidence type="ECO:0000256" key="7">
    <source>
        <dbReference type="ARBA" id="ARBA00023065"/>
    </source>
</evidence>
<dbReference type="InterPro" id="IPR036837">
    <property type="entry name" value="Cation_efflux_CTD_sf"/>
</dbReference>
<keyword evidence="3" id="KW-0813">Transport</keyword>
<evidence type="ECO:0000256" key="8">
    <source>
        <dbReference type="ARBA" id="ARBA00023136"/>
    </source>
</evidence>
<dbReference type="InterPro" id="IPR058533">
    <property type="entry name" value="Cation_efflux_TM"/>
</dbReference>
<dbReference type="Pfam" id="PF01545">
    <property type="entry name" value="Cation_efflux"/>
    <property type="match status" value="1"/>
</dbReference>
<evidence type="ECO:0000256" key="6">
    <source>
        <dbReference type="ARBA" id="ARBA00022989"/>
    </source>
</evidence>
<organism evidence="12 13">
    <name type="scientific">Thalassolituus oleivorans MIL-1</name>
    <dbReference type="NCBI Taxonomy" id="1298593"/>
    <lineage>
        <taxon>Bacteria</taxon>
        <taxon>Pseudomonadati</taxon>
        <taxon>Pseudomonadota</taxon>
        <taxon>Gammaproteobacteria</taxon>
        <taxon>Oceanospirillales</taxon>
        <taxon>Oceanospirillaceae</taxon>
        <taxon>Thalassolituus</taxon>
    </lineage>
</organism>
<keyword evidence="4 9" id="KW-0812">Transmembrane</keyword>
<dbReference type="NCBIfam" id="TIGR01297">
    <property type="entry name" value="CDF"/>
    <property type="match status" value="1"/>
</dbReference>
<dbReference type="EMBL" id="HF680312">
    <property type="protein sequence ID" value="CCU72159.1"/>
    <property type="molecule type" value="Genomic_DNA"/>
</dbReference>
<comment type="similarity">
    <text evidence="2">Belongs to the cation diffusion facilitator (CDF) transporter (TC 2.A.4) family. SLC30A subfamily.</text>
</comment>
<dbReference type="PANTHER" id="PTHR11562">
    <property type="entry name" value="CATION EFFLUX PROTEIN/ ZINC TRANSPORTER"/>
    <property type="match status" value="1"/>
</dbReference>
<dbReference type="SUPFAM" id="SSF160240">
    <property type="entry name" value="Cation efflux protein cytoplasmic domain-like"/>
    <property type="match status" value="1"/>
</dbReference>
<dbReference type="GO" id="GO:0005385">
    <property type="term" value="F:zinc ion transmembrane transporter activity"/>
    <property type="evidence" value="ECO:0007669"/>
    <property type="project" value="TreeGrafter"/>
</dbReference>
<evidence type="ECO:0000256" key="9">
    <source>
        <dbReference type="SAM" id="Phobius"/>
    </source>
</evidence>
<dbReference type="GO" id="GO:0005886">
    <property type="term" value="C:plasma membrane"/>
    <property type="evidence" value="ECO:0007669"/>
    <property type="project" value="TreeGrafter"/>
</dbReference>
<accession>M5E3R3</accession>
<evidence type="ECO:0000256" key="2">
    <source>
        <dbReference type="ARBA" id="ARBA00008873"/>
    </source>
</evidence>
<dbReference type="eggNOG" id="COG1230">
    <property type="taxonomic scope" value="Bacteria"/>
</dbReference>
<keyword evidence="5" id="KW-0864">Zinc transport</keyword>
<keyword evidence="8 9" id="KW-0472">Membrane</keyword>
<evidence type="ECO:0000259" key="11">
    <source>
        <dbReference type="Pfam" id="PF16916"/>
    </source>
</evidence>
<dbReference type="InterPro" id="IPR027469">
    <property type="entry name" value="Cation_efflux_TMD_sf"/>
</dbReference>
<evidence type="ECO:0000256" key="1">
    <source>
        <dbReference type="ARBA" id="ARBA00004141"/>
    </source>
</evidence>
<keyword evidence="6 9" id="KW-1133">Transmembrane helix</keyword>
<proteinExistence type="inferred from homology"/>
<dbReference type="Proteomes" id="UP000011866">
    <property type="component" value="Chromosome"/>
</dbReference>